<evidence type="ECO:0000313" key="4">
    <source>
        <dbReference type="Proteomes" id="UP000256650"/>
    </source>
</evidence>
<dbReference type="InterPro" id="IPR011650">
    <property type="entry name" value="Peptidase_M20_dimer"/>
</dbReference>
<dbReference type="PIRSF" id="PIRSF016599">
    <property type="entry name" value="Xaa-His_dipept"/>
    <property type="match status" value="1"/>
</dbReference>
<dbReference type="RefSeq" id="WP_115551170.1">
    <property type="nucleotide sequence ID" value="NZ_CAPHNE010000008.1"/>
</dbReference>
<keyword evidence="1" id="KW-0378">Hydrolase</keyword>
<dbReference type="PANTHER" id="PTHR43501">
    <property type="entry name" value="CYTOSOL NON-SPECIFIC DIPEPTIDASE"/>
    <property type="match status" value="1"/>
</dbReference>
<dbReference type="PRINTS" id="PR00934">
    <property type="entry name" value="XHISDIPTASE"/>
</dbReference>
<organism evidence="3 4">
    <name type="scientific">Helicobacter ganmani</name>
    <dbReference type="NCBI Taxonomy" id="60246"/>
    <lineage>
        <taxon>Bacteria</taxon>
        <taxon>Pseudomonadati</taxon>
        <taxon>Campylobacterota</taxon>
        <taxon>Epsilonproteobacteria</taxon>
        <taxon>Campylobacterales</taxon>
        <taxon>Helicobacteraceae</taxon>
        <taxon>Helicobacter</taxon>
    </lineage>
</organism>
<dbReference type="PANTHER" id="PTHR43501:SF1">
    <property type="entry name" value="CYTOSOL NON-SPECIFIC DIPEPTIDASE"/>
    <property type="match status" value="1"/>
</dbReference>
<dbReference type="GO" id="GO:0006508">
    <property type="term" value="P:proteolysis"/>
    <property type="evidence" value="ECO:0007669"/>
    <property type="project" value="InterPro"/>
</dbReference>
<dbReference type="SUPFAM" id="SSF53187">
    <property type="entry name" value="Zn-dependent exopeptidases"/>
    <property type="match status" value="1"/>
</dbReference>
<dbReference type="EMBL" id="NXLS01000002">
    <property type="protein sequence ID" value="RDU63846.1"/>
    <property type="molecule type" value="Genomic_DNA"/>
</dbReference>
<reference evidence="3 4" key="1">
    <citation type="submission" date="2018-04" db="EMBL/GenBank/DDBJ databases">
        <title>Novel Campyloabacter and Helicobacter Species and Strains.</title>
        <authorList>
            <person name="Mannion A.J."/>
            <person name="Shen Z."/>
            <person name="Fox J.G."/>
        </authorList>
    </citation>
    <scope>NUCLEOTIDE SEQUENCE [LARGE SCALE GENOMIC DNA]</scope>
    <source>
        <strain evidence="3 4">MIT 99-5101</strain>
    </source>
</reference>
<dbReference type="Gene3D" id="3.40.630.10">
    <property type="entry name" value="Zn peptidases"/>
    <property type="match status" value="2"/>
</dbReference>
<evidence type="ECO:0000256" key="1">
    <source>
        <dbReference type="ARBA" id="ARBA00022801"/>
    </source>
</evidence>
<gene>
    <name evidence="3" type="ORF">CQA43_03245</name>
</gene>
<name>A0A3D8IG05_9HELI</name>
<proteinExistence type="predicted"/>
<evidence type="ECO:0000259" key="2">
    <source>
        <dbReference type="Pfam" id="PF07687"/>
    </source>
</evidence>
<dbReference type="Pfam" id="PF07687">
    <property type="entry name" value="M20_dimer"/>
    <property type="match status" value="1"/>
</dbReference>
<dbReference type="GO" id="GO:0005829">
    <property type="term" value="C:cytosol"/>
    <property type="evidence" value="ECO:0007669"/>
    <property type="project" value="TreeGrafter"/>
</dbReference>
<keyword evidence="4" id="KW-1185">Reference proteome</keyword>
<sequence length="459" mass="50865">MQKYKNFEPIKVFLEICAIPHSSFQTQTLKEWIIEKAQKFGAKVQCDTAGNVLCTKGLPKLCLQGHYDMVYVGQSAQFLVKPKFIEREGKAFLCAEDSSLGADNGVALACMLLALRDCQNIECLFTIDEEVGMIGAREITLPLLAPYMLNCDSEEIDEVVCSCAGGYDLECKMSFPSLEITKDCEVLEICTQGFIGGHSGIEIHKGIPNAILELAKVAQSLIECGALAIEFCGGEKRNSIPVNATLSVAIPQEGTAQCKEILERITQGGLGDCVQFKVTKKPLEKQRKTFDICKLLEAILDLQNGVIVAQNTEPILSSNLGILQQDFQGEKVQIEFVVMGRGNQESLMQDNIAKEKMRLEALGFEVELLDYYAPWEREESELLQNVLQIAQKHNPNAQLKSIHAGLECGILKQKYPSICFASIGPNISHPHSVREELDLESFVCFDKILQDVLKRFGAF</sequence>
<dbReference type="AlphaFoldDB" id="A0A3D8IG05"/>
<feature type="domain" description="Peptidase M20 dimerisation" evidence="2">
    <location>
        <begin position="192"/>
        <end position="266"/>
    </location>
</feature>
<evidence type="ECO:0000313" key="3">
    <source>
        <dbReference type="EMBL" id="RDU63846.1"/>
    </source>
</evidence>
<comment type="caution">
    <text evidence="3">The sequence shown here is derived from an EMBL/GenBank/DDBJ whole genome shotgun (WGS) entry which is preliminary data.</text>
</comment>
<accession>A0A3D8IG05</accession>
<dbReference type="Proteomes" id="UP000256650">
    <property type="component" value="Unassembled WGS sequence"/>
</dbReference>
<dbReference type="Pfam" id="PF01546">
    <property type="entry name" value="Peptidase_M20"/>
    <property type="match status" value="1"/>
</dbReference>
<dbReference type="GeneID" id="82535297"/>
<protein>
    <submittedName>
        <fullName evidence="3">Peptidase</fullName>
    </submittedName>
</protein>
<dbReference type="GO" id="GO:0070573">
    <property type="term" value="F:metallodipeptidase activity"/>
    <property type="evidence" value="ECO:0007669"/>
    <property type="project" value="TreeGrafter"/>
</dbReference>
<dbReference type="OrthoDB" id="9773892at2"/>
<dbReference type="InterPro" id="IPR002933">
    <property type="entry name" value="Peptidase_M20"/>
</dbReference>
<dbReference type="InterPro" id="IPR001160">
    <property type="entry name" value="Peptidase_M20C"/>
</dbReference>